<organism evidence="1 2">
    <name type="scientific">Aspergillus cavernicola</name>
    <dbReference type="NCBI Taxonomy" id="176166"/>
    <lineage>
        <taxon>Eukaryota</taxon>
        <taxon>Fungi</taxon>
        <taxon>Dikarya</taxon>
        <taxon>Ascomycota</taxon>
        <taxon>Pezizomycotina</taxon>
        <taxon>Eurotiomycetes</taxon>
        <taxon>Eurotiomycetidae</taxon>
        <taxon>Eurotiales</taxon>
        <taxon>Aspergillaceae</taxon>
        <taxon>Aspergillus</taxon>
        <taxon>Aspergillus subgen. Nidulantes</taxon>
    </lineage>
</organism>
<dbReference type="PANTHER" id="PTHR35179">
    <property type="entry name" value="PROTEIN CBG02620"/>
    <property type="match status" value="1"/>
</dbReference>
<dbReference type="Proteomes" id="UP001610335">
    <property type="component" value="Unassembled WGS sequence"/>
</dbReference>
<dbReference type="EMBL" id="JBFXLS010000032">
    <property type="protein sequence ID" value="KAL2826089.1"/>
    <property type="molecule type" value="Genomic_DNA"/>
</dbReference>
<evidence type="ECO:0008006" key="3">
    <source>
        <dbReference type="Google" id="ProtNLM"/>
    </source>
</evidence>
<accession>A0ABR4IED1</accession>
<comment type="caution">
    <text evidence="1">The sequence shown here is derived from an EMBL/GenBank/DDBJ whole genome shotgun (WGS) entry which is preliminary data.</text>
</comment>
<protein>
    <recommendedName>
        <fullName evidence="3">Geranylgeranyl pyrophosphate synthetase</fullName>
    </recommendedName>
</protein>
<name>A0ABR4IED1_9EURO</name>
<sequence>MPSSPLLKGLGPSLVDIPLESVQPTPNICPAKKDLVNLASYNLLPKYDKKIIVPGSPSIWIPPMAPFNVRADSGKYITDPNAYIFPRGPLEPLFRAILALNVNFQMDGIDLVTDRRNIRLLLGFVSGSKKPFRINVEMVESSTLLFSIWSPKKINFVQGFGGYGREYEKSFTRNPRYVRSSIIHNRVIRYTLGTLRIILRFEVDACMPSPSTKNNRTTKKSMHTPTGITVVSAGDLVASSGIVEIKTGPVGKQLDNSKTLEQMWFSQTPILCTGHYQSNGTFLPPKVTEVEKSGKLAGWEERNQDAIQKLIRVLEMIRQTVENVSQKKCALVHEGNRVLKVYTVKNPDSNDRNSSGLGESDLHIPVVVYL</sequence>
<gene>
    <name evidence="1" type="ORF">BDW59DRAFT_179662</name>
</gene>
<reference evidence="1 2" key="1">
    <citation type="submission" date="2024-07" db="EMBL/GenBank/DDBJ databases">
        <title>Section-level genome sequencing and comparative genomics of Aspergillus sections Usti and Cavernicolus.</title>
        <authorList>
            <consortium name="Lawrence Berkeley National Laboratory"/>
            <person name="Nybo J.L."/>
            <person name="Vesth T.C."/>
            <person name="Theobald S."/>
            <person name="Frisvad J.C."/>
            <person name="Larsen T.O."/>
            <person name="Kjaerboelling I."/>
            <person name="Rothschild-Mancinelli K."/>
            <person name="Lyhne E.K."/>
            <person name="Kogle M.E."/>
            <person name="Barry K."/>
            <person name="Clum A."/>
            <person name="Na H."/>
            <person name="Ledsgaard L."/>
            <person name="Lin J."/>
            <person name="Lipzen A."/>
            <person name="Kuo A."/>
            <person name="Riley R."/>
            <person name="Mondo S."/>
            <person name="LaButti K."/>
            <person name="Haridas S."/>
            <person name="Pangalinan J."/>
            <person name="Salamov A.A."/>
            <person name="Simmons B.A."/>
            <person name="Magnuson J.K."/>
            <person name="Chen J."/>
            <person name="Drula E."/>
            <person name="Henrissat B."/>
            <person name="Wiebenga A."/>
            <person name="Lubbers R.J."/>
            <person name="Gomes A.C."/>
            <person name="Makela M.R."/>
            <person name="Stajich J."/>
            <person name="Grigoriev I.V."/>
            <person name="Mortensen U.H."/>
            <person name="De vries R.P."/>
            <person name="Baker S.E."/>
            <person name="Andersen M.R."/>
        </authorList>
    </citation>
    <scope>NUCLEOTIDE SEQUENCE [LARGE SCALE GENOMIC DNA]</scope>
    <source>
        <strain evidence="1 2">CBS 600.67</strain>
    </source>
</reference>
<keyword evidence="2" id="KW-1185">Reference proteome</keyword>
<evidence type="ECO:0000313" key="2">
    <source>
        <dbReference type="Proteomes" id="UP001610335"/>
    </source>
</evidence>
<proteinExistence type="predicted"/>
<dbReference type="PANTHER" id="PTHR35179:SF2">
    <property type="entry name" value="START DOMAIN-CONTAINING PROTEIN"/>
    <property type="match status" value="1"/>
</dbReference>
<evidence type="ECO:0000313" key="1">
    <source>
        <dbReference type="EMBL" id="KAL2826089.1"/>
    </source>
</evidence>